<dbReference type="EMBL" id="JAATLM010000002">
    <property type="protein sequence ID" value="NIZ70135.1"/>
    <property type="molecule type" value="Genomic_DNA"/>
</dbReference>
<dbReference type="RefSeq" id="WP_167696394.1">
    <property type="nucleotide sequence ID" value="NZ_CP118182.1"/>
</dbReference>
<gene>
    <name evidence="1" type="ORF">HCT48_07935</name>
</gene>
<proteinExistence type="predicted"/>
<sequence length="432" mass="50777">MLQKLKDKIKNRLRSMLGISQLEEVLERRDQMLKNASDLLLREANTFGLPLRVLFLVYDMRVWNALDAVYRMMKDDDDFTVIVAVVADDERGVTCLEDNQRAIEALGIEYFILGNQTADLNYLKTLKLHVIVRQYPWQDAYPDIYRPYNLQFARICYIPYALSIVQFETVDYWKMEMMRASWLVFKPQWLLAENNENIYASVENPFYPVGYPKFESIVKSRASWPIESGARKFRMIWSPHNSISENWTWLQFGTFLENYQDFLAFAQAQQERVEIVLAAHPHFMERIESVTSVATQTKVRRFFAEWQALPNTAIHQESSYGGIFHASDLLITDGISWLMEYQLMQKPIIFIERADHWPFTNFGNTMIEAVHAYPTFPQAKEKILSFMHGEKDEKLALMQRNRAAIYEEGAAQKIVQAIKERYLAEVKRKRLE</sequence>
<dbReference type="Proteomes" id="UP000778951">
    <property type="component" value="Unassembled WGS sequence"/>
</dbReference>
<evidence type="ECO:0000313" key="1">
    <source>
        <dbReference type="EMBL" id="NIZ70135.1"/>
    </source>
</evidence>
<accession>A0A968GLS8</accession>
<evidence type="ECO:0000313" key="2">
    <source>
        <dbReference type="Proteomes" id="UP000778951"/>
    </source>
</evidence>
<evidence type="ECO:0008006" key="3">
    <source>
        <dbReference type="Google" id="ProtNLM"/>
    </source>
</evidence>
<organism evidence="1 2">
    <name type="scientific">Entomospira culicis</name>
    <dbReference type="NCBI Taxonomy" id="2719989"/>
    <lineage>
        <taxon>Bacteria</taxon>
        <taxon>Pseudomonadati</taxon>
        <taxon>Spirochaetota</taxon>
        <taxon>Spirochaetia</taxon>
        <taxon>Spirochaetales</taxon>
        <taxon>Spirochaetaceae</taxon>
        <taxon>Entomospira</taxon>
    </lineage>
</organism>
<keyword evidence="2" id="KW-1185">Reference proteome</keyword>
<dbReference type="Gene3D" id="3.40.50.12580">
    <property type="match status" value="1"/>
</dbReference>
<comment type="caution">
    <text evidence="1">The sequence shown here is derived from an EMBL/GenBank/DDBJ whole genome shotgun (WGS) entry which is preliminary data.</text>
</comment>
<reference evidence="1" key="1">
    <citation type="submission" date="2020-03" db="EMBL/GenBank/DDBJ databases">
        <title>Spirochaetal bacteria isolated from arthropods constitute a novel genus Entomospira genus novum within the order Spirochaetales.</title>
        <authorList>
            <person name="Grana-Miraglia L."/>
            <person name="Sikutova S."/>
            <person name="Fingerle V."/>
            <person name="Sing A."/>
            <person name="Castillo-Ramirez S."/>
            <person name="Margos G."/>
            <person name="Rudolf I."/>
        </authorList>
    </citation>
    <scope>NUCLEOTIDE SEQUENCE</scope>
    <source>
        <strain evidence="1">BR149</strain>
    </source>
</reference>
<protein>
    <recommendedName>
        <fullName evidence="3">CDP-Glycerol:Poly(Glycerophosphate) glycerophosphotransferase</fullName>
    </recommendedName>
</protein>
<dbReference type="InterPro" id="IPR043148">
    <property type="entry name" value="TagF_C"/>
</dbReference>
<dbReference type="AlphaFoldDB" id="A0A968GLS8"/>
<dbReference type="SUPFAM" id="SSF53756">
    <property type="entry name" value="UDP-Glycosyltransferase/glycogen phosphorylase"/>
    <property type="match status" value="1"/>
</dbReference>
<name>A0A968GLS8_9SPIO</name>